<dbReference type="InterPro" id="IPR045864">
    <property type="entry name" value="aa-tRNA-synth_II/BPL/LPL"/>
</dbReference>
<evidence type="ECO:0000313" key="11">
    <source>
        <dbReference type="EMBL" id="GMM48544.1"/>
    </source>
</evidence>
<dbReference type="Gene3D" id="3.40.50.800">
    <property type="entry name" value="Anticodon-binding domain"/>
    <property type="match status" value="1"/>
</dbReference>
<dbReference type="Pfam" id="PF00587">
    <property type="entry name" value="tRNA-synt_2b"/>
    <property type="match status" value="1"/>
</dbReference>
<dbReference type="PANTHER" id="PTHR42753">
    <property type="entry name" value="MITOCHONDRIAL RIBOSOME PROTEIN L39/PROLYL-TRNA LIGASE FAMILY MEMBER"/>
    <property type="match status" value="1"/>
</dbReference>
<accession>A0AAV5RD68</accession>
<evidence type="ECO:0000256" key="4">
    <source>
        <dbReference type="ARBA" id="ARBA00022741"/>
    </source>
</evidence>
<protein>
    <recommendedName>
        <fullName evidence="2">proline--tRNA ligase</fullName>
        <ecNumber evidence="2">6.1.1.15</ecNumber>
    </recommendedName>
    <alternativeName>
        <fullName evidence="8">Prolyl-tRNA synthetase</fullName>
    </alternativeName>
</protein>
<evidence type="ECO:0000256" key="1">
    <source>
        <dbReference type="ARBA" id="ARBA00008226"/>
    </source>
</evidence>
<proteinExistence type="inferred from homology"/>
<keyword evidence="7" id="KW-0030">Aminoacyl-tRNA synthetase</keyword>
<comment type="catalytic activity">
    <reaction evidence="9">
        <text>tRNA(Pro) + L-proline + ATP = L-prolyl-tRNA(Pro) + AMP + diphosphate</text>
        <dbReference type="Rhea" id="RHEA:14305"/>
        <dbReference type="Rhea" id="RHEA-COMP:9700"/>
        <dbReference type="Rhea" id="RHEA-COMP:9702"/>
        <dbReference type="ChEBI" id="CHEBI:30616"/>
        <dbReference type="ChEBI" id="CHEBI:33019"/>
        <dbReference type="ChEBI" id="CHEBI:60039"/>
        <dbReference type="ChEBI" id="CHEBI:78442"/>
        <dbReference type="ChEBI" id="CHEBI:78532"/>
        <dbReference type="ChEBI" id="CHEBI:456215"/>
        <dbReference type="EC" id="6.1.1.15"/>
    </reaction>
</comment>
<evidence type="ECO:0000256" key="6">
    <source>
        <dbReference type="ARBA" id="ARBA00022917"/>
    </source>
</evidence>
<dbReference type="Pfam" id="PF03129">
    <property type="entry name" value="HGTP_anticodon"/>
    <property type="match status" value="1"/>
</dbReference>
<evidence type="ECO:0000256" key="3">
    <source>
        <dbReference type="ARBA" id="ARBA00022598"/>
    </source>
</evidence>
<reference evidence="11 12" key="1">
    <citation type="journal article" date="2023" name="Elife">
        <title>Identification of key yeast species and microbe-microbe interactions impacting larval growth of Drosophila in the wild.</title>
        <authorList>
            <person name="Mure A."/>
            <person name="Sugiura Y."/>
            <person name="Maeda R."/>
            <person name="Honda K."/>
            <person name="Sakurai N."/>
            <person name="Takahashi Y."/>
            <person name="Watada M."/>
            <person name="Katoh T."/>
            <person name="Gotoh A."/>
            <person name="Gotoh Y."/>
            <person name="Taniguchi I."/>
            <person name="Nakamura K."/>
            <person name="Hayashi T."/>
            <person name="Katayama T."/>
            <person name="Uemura T."/>
            <person name="Hattori Y."/>
        </authorList>
    </citation>
    <scope>NUCLEOTIDE SEQUENCE [LARGE SCALE GENOMIC DNA]</scope>
    <source>
        <strain evidence="11 12">PK-24</strain>
    </source>
</reference>
<keyword evidence="5" id="KW-0067">ATP-binding</keyword>
<dbReference type="InterPro" id="IPR006195">
    <property type="entry name" value="aa-tRNA-synth_II"/>
</dbReference>
<dbReference type="InterPro" id="IPR004154">
    <property type="entry name" value="Anticodon-bd"/>
</dbReference>
<keyword evidence="4" id="KW-0547">Nucleotide-binding</keyword>
<comment type="similarity">
    <text evidence="1">Belongs to the class-II aminoacyl-tRNA synthetase family.</text>
</comment>
<dbReference type="EMBL" id="BTGB01000009">
    <property type="protein sequence ID" value="GMM48544.1"/>
    <property type="molecule type" value="Genomic_DNA"/>
</dbReference>
<keyword evidence="3 11" id="KW-0436">Ligase</keyword>
<dbReference type="Proteomes" id="UP001378960">
    <property type="component" value="Unassembled WGS sequence"/>
</dbReference>
<evidence type="ECO:0000256" key="8">
    <source>
        <dbReference type="ARBA" id="ARBA00029731"/>
    </source>
</evidence>
<dbReference type="Gene3D" id="3.30.930.10">
    <property type="entry name" value="Bira Bifunctional Protein, Domain 2"/>
    <property type="match status" value="2"/>
</dbReference>
<dbReference type="EC" id="6.1.1.15" evidence="2"/>
<dbReference type="InterPro" id="IPR036621">
    <property type="entry name" value="Anticodon-bd_dom_sf"/>
</dbReference>
<dbReference type="SUPFAM" id="SSF55681">
    <property type="entry name" value="Class II aaRS and biotin synthetases"/>
    <property type="match status" value="1"/>
</dbReference>
<dbReference type="PROSITE" id="PS50862">
    <property type="entry name" value="AA_TRNA_LIGASE_II"/>
    <property type="match status" value="1"/>
</dbReference>
<dbReference type="InterPro" id="IPR002316">
    <property type="entry name" value="Pro-tRNA-ligase_IIa"/>
</dbReference>
<dbReference type="AlphaFoldDB" id="A0AAV5RD68"/>
<dbReference type="GO" id="GO:0005524">
    <property type="term" value="F:ATP binding"/>
    <property type="evidence" value="ECO:0007669"/>
    <property type="project" value="UniProtKB-KW"/>
</dbReference>
<gene>
    <name evidence="11" type="ORF">DAPK24_051420</name>
</gene>
<evidence type="ECO:0000256" key="7">
    <source>
        <dbReference type="ARBA" id="ARBA00023146"/>
    </source>
</evidence>
<dbReference type="SUPFAM" id="SSF52954">
    <property type="entry name" value="Class II aaRS ABD-related"/>
    <property type="match status" value="1"/>
</dbReference>
<dbReference type="GO" id="GO:0004827">
    <property type="term" value="F:proline-tRNA ligase activity"/>
    <property type="evidence" value="ECO:0007669"/>
    <property type="project" value="UniProtKB-EC"/>
</dbReference>
<evidence type="ECO:0000313" key="12">
    <source>
        <dbReference type="Proteomes" id="UP001378960"/>
    </source>
</evidence>
<dbReference type="InterPro" id="IPR050062">
    <property type="entry name" value="Pro-tRNA_synthetase"/>
</dbReference>
<dbReference type="GO" id="GO:0006433">
    <property type="term" value="P:prolyl-tRNA aminoacylation"/>
    <property type="evidence" value="ECO:0007669"/>
    <property type="project" value="InterPro"/>
</dbReference>
<evidence type="ECO:0000256" key="9">
    <source>
        <dbReference type="ARBA" id="ARBA00047671"/>
    </source>
</evidence>
<evidence type="ECO:0000256" key="5">
    <source>
        <dbReference type="ARBA" id="ARBA00022840"/>
    </source>
</evidence>
<keyword evidence="6" id="KW-0648">Protein biosynthesis</keyword>
<dbReference type="PRINTS" id="PR01046">
    <property type="entry name" value="TRNASYNTHPRO"/>
</dbReference>
<organism evidence="11 12">
    <name type="scientific">Pichia kluyveri</name>
    <name type="common">Yeast</name>
    <dbReference type="NCBI Taxonomy" id="36015"/>
    <lineage>
        <taxon>Eukaryota</taxon>
        <taxon>Fungi</taxon>
        <taxon>Dikarya</taxon>
        <taxon>Ascomycota</taxon>
        <taxon>Saccharomycotina</taxon>
        <taxon>Pichiomycetes</taxon>
        <taxon>Pichiales</taxon>
        <taxon>Pichiaceae</taxon>
        <taxon>Pichia</taxon>
    </lineage>
</organism>
<sequence>MRQSIKQICRHVSSKTIFSQPSNNLSRKDIEKLTTSELLCKLGFIAQPNAGLVHWLPLGKGVLDNVNNIVRKRHNENKCVEVELSSISHSSIWDKTNRWNNNELFKIGEYCLAATAEEEITTLVTPYLNSYKKMPFIGYQITRKYRNEKRSRGGLLRGREFYMKDAYSFDIGETEALKSFNSMNETYEKIFNDLRLPWVKANADSGDIGGDLSYEWHIVSEIGEDDIVKCNNCGSCGNVERSHSIKGEDGKFVEESDVKYFLSKENELICIYFPKGRKLSMKFVKEEDLVDFNEQLMNKDEIINKFVENNEQNDGLVTIFRLIDKQVGPGTKMPDLPDNVKFNKNHMITFQELDITESQEGDHCDSCKEGTLVNMKGVEVGHTFYLGTKYSKPLEGNFIDKDNKKKPYYMGCYGIGISRIIGVIADILRDNNGLRWPSIIAPIQVSIINKNTKKNDDDVKFEDTLVKELQNKNIRVENDDSDKISFGKKLNKSKIIGVPLQVIVGVNEGIVEIETRGCLFSEEFRKIKEIEGDKWGWEIISKSNVEKHIVKKEYASKVIEILLKDM</sequence>
<evidence type="ECO:0000259" key="10">
    <source>
        <dbReference type="PROSITE" id="PS50862"/>
    </source>
</evidence>
<dbReference type="GO" id="GO:0005739">
    <property type="term" value="C:mitochondrion"/>
    <property type="evidence" value="ECO:0007669"/>
    <property type="project" value="TreeGrafter"/>
</dbReference>
<keyword evidence="12" id="KW-1185">Reference proteome</keyword>
<evidence type="ECO:0000256" key="2">
    <source>
        <dbReference type="ARBA" id="ARBA00012831"/>
    </source>
</evidence>
<name>A0AAV5RD68_PICKL</name>
<feature type="domain" description="Aminoacyl-transfer RNA synthetases class-II family profile" evidence="10">
    <location>
        <begin position="139"/>
        <end position="437"/>
    </location>
</feature>
<dbReference type="PANTHER" id="PTHR42753:SF2">
    <property type="entry name" value="PROLINE--TRNA LIGASE"/>
    <property type="match status" value="1"/>
</dbReference>
<dbReference type="InterPro" id="IPR002314">
    <property type="entry name" value="aa-tRNA-synt_IIb"/>
</dbReference>
<comment type="caution">
    <text evidence="11">The sequence shown here is derived from an EMBL/GenBank/DDBJ whole genome shotgun (WGS) entry which is preliminary data.</text>
</comment>